<comment type="caution">
    <text evidence="1">The sequence shown here is derived from an EMBL/GenBank/DDBJ whole genome shotgun (WGS) entry which is preliminary data.</text>
</comment>
<dbReference type="SUPFAM" id="SSF141452">
    <property type="entry name" value="Hcp1-like"/>
    <property type="match status" value="1"/>
</dbReference>
<accession>A0ABS8JRI0</accession>
<evidence type="ECO:0000313" key="1">
    <source>
        <dbReference type="EMBL" id="MCC8392516.1"/>
    </source>
</evidence>
<organism evidence="1 2">
    <name type="scientific">Paraburkholderia sejongensis</name>
    <dbReference type="NCBI Taxonomy" id="2886946"/>
    <lineage>
        <taxon>Bacteria</taxon>
        <taxon>Pseudomonadati</taxon>
        <taxon>Pseudomonadota</taxon>
        <taxon>Betaproteobacteria</taxon>
        <taxon>Burkholderiales</taxon>
        <taxon>Burkholderiaceae</taxon>
        <taxon>Paraburkholderia</taxon>
    </lineage>
</organism>
<gene>
    <name evidence="1" type="ORF">LJ656_07940</name>
</gene>
<keyword evidence="2" id="KW-1185">Reference proteome</keyword>
<dbReference type="RefSeq" id="WP_230508718.1">
    <property type="nucleotide sequence ID" value="NZ_JAJITD010000003.1"/>
</dbReference>
<sequence length="198" mass="21898">MPNSDALPQAASRLTLEYLHQFDSLALVASDDMFLHIIPKRSNTPLKGEAPPRGNWETPMQIHGWRWAQGYDTCHPGQALNANDMRVTDLSVIKVVDAASPAIAKLCAQAEPLALAHIKCFKSGGPDDGVQIEFLSMKLEDAYIRNYHVYTSPRLMRACEMFDISACTLTMTYAPQTKTGSRGAEVKYTLDVAARRVT</sequence>
<proteinExistence type="predicted"/>
<dbReference type="InterPro" id="IPR036624">
    <property type="entry name" value="Hcp1-lik_sf"/>
</dbReference>
<protein>
    <submittedName>
        <fullName evidence="1">Type VI secretion system tube protein Hcp</fullName>
    </submittedName>
</protein>
<dbReference type="InterPro" id="IPR008514">
    <property type="entry name" value="T6SS_Hcp"/>
</dbReference>
<dbReference type="Gene3D" id="2.30.110.20">
    <property type="entry name" value="Hcp1-like"/>
    <property type="match status" value="1"/>
</dbReference>
<dbReference type="EMBL" id="JAJITD010000003">
    <property type="protein sequence ID" value="MCC8392516.1"/>
    <property type="molecule type" value="Genomic_DNA"/>
</dbReference>
<evidence type="ECO:0000313" key="2">
    <source>
        <dbReference type="Proteomes" id="UP001431019"/>
    </source>
</evidence>
<name>A0ABS8JRI0_9BURK</name>
<dbReference type="Proteomes" id="UP001431019">
    <property type="component" value="Unassembled WGS sequence"/>
</dbReference>
<dbReference type="Pfam" id="PF05638">
    <property type="entry name" value="T6SS_HCP"/>
    <property type="match status" value="1"/>
</dbReference>
<reference evidence="1 2" key="1">
    <citation type="submission" date="2021-11" db="EMBL/GenBank/DDBJ databases">
        <authorList>
            <person name="Oh E.-T."/>
            <person name="Kim S.-B."/>
        </authorList>
    </citation>
    <scope>NUCLEOTIDE SEQUENCE [LARGE SCALE GENOMIC DNA]</scope>
    <source>
        <strain evidence="1 2">MMS20-SJTR3</strain>
    </source>
</reference>